<feature type="chain" id="PRO_5011592769" description="DUF3108 domain-containing protein" evidence="1">
    <location>
        <begin position="20"/>
        <end position="239"/>
    </location>
</feature>
<evidence type="ECO:0000313" key="2">
    <source>
        <dbReference type="EMBL" id="SDX77270.1"/>
    </source>
</evidence>
<name>A0A1H3EF72_9PROT</name>
<dbReference type="AlphaFoldDB" id="A0A1H3EF72"/>
<organism evidence="2 3">
    <name type="scientific">Nitrosomonas halophila</name>
    <dbReference type="NCBI Taxonomy" id="44576"/>
    <lineage>
        <taxon>Bacteria</taxon>
        <taxon>Pseudomonadati</taxon>
        <taxon>Pseudomonadota</taxon>
        <taxon>Betaproteobacteria</taxon>
        <taxon>Nitrosomonadales</taxon>
        <taxon>Nitrosomonadaceae</taxon>
        <taxon>Nitrosomonas</taxon>
    </lineage>
</organism>
<gene>
    <name evidence="2" type="ORF">SAMN05421881_100812</name>
</gene>
<reference evidence="2 3" key="1">
    <citation type="submission" date="2016-10" db="EMBL/GenBank/DDBJ databases">
        <authorList>
            <person name="de Groot N.N."/>
        </authorList>
    </citation>
    <scope>NUCLEOTIDE SEQUENCE [LARGE SCALE GENOMIC DNA]</scope>
    <source>
        <strain evidence="2 3">Nm1</strain>
    </source>
</reference>
<keyword evidence="1" id="KW-0732">Signal</keyword>
<dbReference type="InterPro" id="IPR021457">
    <property type="entry name" value="DUF3108"/>
</dbReference>
<evidence type="ECO:0000313" key="3">
    <source>
        <dbReference type="Proteomes" id="UP000198640"/>
    </source>
</evidence>
<dbReference type="EMBL" id="FNOY01000008">
    <property type="protein sequence ID" value="SDX77270.1"/>
    <property type="molecule type" value="Genomic_DNA"/>
</dbReference>
<proteinExistence type="predicted"/>
<dbReference type="Proteomes" id="UP000198640">
    <property type="component" value="Unassembled WGS sequence"/>
</dbReference>
<accession>A0A1H3EF72</accession>
<keyword evidence="3" id="KW-1185">Reference proteome</keyword>
<dbReference type="STRING" id="44576.SAMN05421881_100812"/>
<feature type="signal peptide" evidence="1">
    <location>
        <begin position="1"/>
        <end position="19"/>
    </location>
</feature>
<evidence type="ECO:0000256" key="1">
    <source>
        <dbReference type="SAM" id="SignalP"/>
    </source>
</evidence>
<sequence length="239" mass="27106">MRYLLLIVMLGWTASMALAGDLPARIEIDFALNGSIGKGKAHETIIIQQEQNNRQYAIQSEISASGFLRLIKPGSIVRASHGKINQAGLQPMRFTDQRGKKAAREVEFDWDGQRIVYRRKGKQMETSLPAGALDKLSLPYHFMFAPLPEAEVTLHETDHRRLQSARYRVSREMLETPMGTLATIVLTKQQAADDPFRKQIWLAIDHHLLPVRIVSTEKGGLEVDQIVTHIHYRDEDDGR</sequence>
<dbReference type="Pfam" id="PF11306">
    <property type="entry name" value="DUF3108"/>
    <property type="match status" value="1"/>
</dbReference>
<dbReference type="OrthoDB" id="8559973at2"/>
<evidence type="ECO:0008006" key="4">
    <source>
        <dbReference type="Google" id="ProtNLM"/>
    </source>
</evidence>
<dbReference type="RefSeq" id="WP_090412049.1">
    <property type="nucleotide sequence ID" value="NZ_FNOY01000008.1"/>
</dbReference>
<protein>
    <recommendedName>
        <fullName evidence="4">DUF3108 domain-containing protein</fullName>
    </recommendedName>
</protein>